<reference evidence="2" key="1">
    <citation type="journal article" date="2011" name="Nat. Biotechnol.">
        <title>The genomic sequence of the Chinese hamster ovary (CHO)-K1 cell line.</title>
        <authorList>
            <person name="Xu X."/>
            <person name="Nagarajan H."/>
            <person name="Lewis N.E."/>
            <person name="Pan S."/>
            <person name="Cai Z."/>
            <person name="Liu X."/>
            <person name="Chen W."/>
            <person name="Xie M."/>
            <person name="Wang W."/>
            <person name="Hammond S."/>
            <person name="Andersen M.R."/>
            <person name="Neff N."/>
            <person name="Passarelli B."/>
            <person name="Koh W."/>
            <person name="Fan H.C."/>
            <person name="Wang J."/>
            <person name="Gui Y."/>
            <person name="Lee K.H."/>
            <person name="Betenbaugh M.J."/>
            <person name="Quake S.R."/>
            <person name="Famili I."/>
            <person name="Palsson B.O."/>
            <person name="Wang J."/>
        </authorList>
    </citation>
    <scope>NUCLEOTIDE SEQUENCE [LARGE SCALE GENOMIC DNA]</scope>
    <source>
        <strain evidence="2">CHO K1 cell line</strain>
    </source>
</reference>
<dbReference type="Proteomes" id="UP000001075">
    <property type="component" value="Unassembled WGS sequence"/>
</dbReference>
<gene>
    <name evidence="1" type="ORF">I79_000972</name>
</gene>
<name>G3GTI8_CRIGR</name>
<dbReference type="AlphaFoldDB" id="G3GTI8"/>
<sequence>MRCLGQGQVEKSILGSGIRDFSTRQKMSWDGEPSPAVGKIQRCLFSFKSTQIIPSQVSPQSRSFYIFQNDIPQLNPGLSRSSLISAKS</sequence>
<accession>G3GTI8</accession>
<evidence type="ECO:0000313" key="1">
    <source>
        <dbReference type="EMBL" id="EGV92394.1"/>
    </source>
</evidence>
<proteinExistence type="predicted"/>
<protein>
    <submittedName>
        <fullName evidence="1">Uncharacterized protein</fullName>
    </submittedName>
</protein>
<dbReference type="EMBL" id="JH000019">
    <property type="protein sequence ID" value="EGV92394.1"/>
    <property type="molecule type" value="Genomic_DNA"/>
</dbReference>
<organism evidence="1 2">
    <name type="scientific">Cricetulus griseus</name>
    <name type="common">Chinese hamster</name>
    <name type="synonym">Cricetulus barabensis griseus</name>
    <dbReference type="NCBI Taxonomy" id="10029"/>
    <lineage>
        <taxon>Eukaryota</taxon>
        <taxon>Metazoa</taxon>
        <taxon>Chordata</taxon>
        <taxon>Craniata</taxon>
        <taxon>Vertebrata</taxon>
        <taxon>Euteleostomi</taxon>
        <taxon>Mammalia</taxon>
        <taxon>Eutheria</taxon>
        <taxon>Euarchontoglires</taxon>
        <taxon>Glires</taxon>
        <taxon>Rodentia</taxon>
        <taxon>Myomorpha</taxon>
        <taxon>Muroidea</taxon>
        <taxon>Cricetidae</taxon>
        <taxon>Cricetinae</taxon>
        <taxon>Cricetulus</taxon>
    </lineage>
</organism>
<evidence type="ECO:0000313" key="2">
    <source>
        <dbReference type="Proteomes" id="UP000001075"/>
    </source>
</evidence>
<dbReference type="InParanoid" id="G3GTI8"/>